<evidence type="ECO:0000313" key="2">
    <source>
        <dbReference type="EMBL" id="SEV82345.1"/>
    </source>
</evidence>
<proteinExistence type="predicted"/>
<evidence type="ECO:0000313" key="3">
    <source>
        <dbReference type="Proteomes" id="UP000199701"/>
    </source>
</evidence>
<dbReference type="GO" id="GO:0052621">
    <property type="term" value="F:diguanylate cyclase activity"/>
    <property type="evidence" value="ECO:0007669"/>
    <property type="project" value="TreeGrafter"/>
</dbReference>
<dbReference type="SMART" id="SM00267">
    <property type="entry name" value="GGDEF"/>
    <property type="match status" value="1"/>
</dbReference>
<dbReference type="InterPro" id="IPR000160">
    <property type="entry name" value="GGDEF_dom"/>
</dbReference>
<sequence>MGVDFKNRYFCGKAVIDGFFQIQNADDEFYGFVGENAMYSLTRVIHPDDLYKFENSITELEAQEHNFVTLRMLRFDAEYRWMVIFLSYSKLEIINGQKLISFEMEDITIIMDELEVLKNTCEEYEEYFSLMEYFMLSYDIESDKFIIFMMANQQKINLYNGTLCDWKKNKISNEDLDNKDVPLFEKLCESFTNGDKTFEYEMKIKLFPEDDNMEWSLLKGKTIISSTGEKYVIATVSKINPVTKKHKINLTIESSKDNGTDLINKRAITKYATELINSKPNYPVTFAIIDLDNFKYVNDTYGHMFGDDVLSKVAEILKEAVDDKGVVGRIGGDEMLIILENIGSENELRGILRTIRSNVEWAYKGRLTSLMLSCSIGCASYPKDAKDYETLFNIADKCLYVAKEKGKNRYIIYDKELHGKYVEGIDDIIHFEKDFSKYNKINIVNDIMENLLYTKNMTIKQACEKVGPCFELEDISVFSGENRKSESYWGYLMDHDLDGEYFDKDNYISNFNDNNIMVIDNINYLVRKADSAYESMFISKINASIQYMVGPKEAPKGFITFNKSKSSKKWTELDISYLSILGKIFEMVLF</sequence>
<dbReference type="InterPro" id="IPR043128">
    <property type="entry name" value="Rev_trsase/Diguanyl_cyclase"/>
</dbReference>
<dbReference type="RefSeq" id="WP_092449476.1">
    <property type="nucleotide sequence ID" value="NZ_FOJI01000001.1"/>
</dbReference>
<dbReference type="GO" id="GO:1902201">
    <property type="term" value="P:negative regulation of bacterial-type flagellum-dependent cell motility"/>
    <property type="evidence" value="ECO:0007669"/>
    <property type="project" value="TreeGrafter"/>
</dbReference>
<accession>A0A1I0M1M5</accession>
<gene>
    <name evidence="2" type="ORF">SAMN05421659_10194</name>
</gene>
<dbReference type="PROSITE" id="PS50887">
    <property type="entry name" value="GGDEF"/>
    <property type="match status" value="1"/>
</dbReference>
<dbReference type="InterPro" id="IPR029787">
    <property type="entry name" value="Nucleotide_cyclase"/>
</dbReference>
<dbReference type="OrthoDB" id="9804955at2"/>
<dbReference type="NCBIfam" id="TIGR00254">
    <property type="entry name" value="GGDEF"/>
    <property type="match status" value="1"/>
</dbReference>
<reference evidence="2 3" key="1">
    <citation type="submission" date="2016-10" db="EMBL/GenBank/DDBJ databases">
        <authorList>
            <person name="de Groot N.N."/>
        </authorList>
    </citation>
    <scope>NUCLEOTIDE SEQUENCE [LARGE SCALE GENOMIC DNA]</scope>
    <source>
        <strain evidence="2 3">DSM 9179</strain>
    </source>
</reference>
<organism evidence="2 3">
    <name type="scientific">[Clostridium] fimetarium</name>
    <dbReference type="NCBI Taxonomy" id="99656"/>
    <lineage>
        <taxon>Bacteria</taxon>
        <taxon>Bacillati</taxon>
        <taxon>Bacillota</taxon>
        <taxon>Clostridia</taxon>
        <taxon>Lachnospirales</taxon>
        <taxon>Lachnospiraceae</taxon>
    </lineage>
</organism>
<dbReference type="STRING" id="99656.SAMN05421659_10194"/>
<dbReference type="AlphaFoldDB" id="A0A1I0M1M5"/>
<protein>
    <submittedName>
        <fullName evidence="2">Diguanylate cyclase (GGDEF) domain-containing protein</fullName>
    </submittedName>
</protein>
<dbReference type="Pfam" id="PF00990">
    <property type="entry name" value="GGDEF"/>
    <property type="match status" value="1"/>
</dbReference>
<dbReference type="SUPFAM" id="SSF55073">
    <property type="entry name" value="Nucleotide cyclase"/>
    <property type="match status" value="1"/>
</dbReference>
<evidence type="ECO:0000259" key="1">
    <source>
        <dbReference type="PROSITE" id="PS50887"/>
    </source>
</evidence>
<dbReference type="PANTHER" id="PTHR45138:SF24">
    <property type="entry name" value="DIGUANYLATE CYCLASE DGCC-RELATED"/>
    <property type="match status" value="1"/>
</dbReference>
<feature type="domain" description="GGDEF" evidence="1">
    <location>
        <begin position="282"/>
        <end position="415"/>
    </location>
</feature>
<dbReference type="InterPro" id="IPR050469">
    <property type="entry name" value="Diguanylate_Cyclase"/>
</dbReference>
<keyword evidence="3" id="KW-1185">Reference proteome</keyword>
<dbReference type="EMBL" id="FOJI01000001">
    <property type="protein sequence ID" value="SEV82345.1"/>
    <property type="molecule type" value="Genomic_DNA"/>
</dbReference>
<dbReference type="Gene3D" id="3.30.70.270">
    <property type="match status" value="1"/>
</dbReference>
<name>A0A1I0M1M5_9FIRM</name>
<dbReference type="PANTHER" id="PTHR45138">
    <property type="entry name" value="REGULATORY COMPONENTS OF SENSORY TRANSDUCTION SYSTEM"/>
    <property type="match status" value="1"/>
</dbReference>
<dbReference type="GO" id="GO:0005886">
    <property type="term" value="C:plasma membrane"/>
    <property type="evidence" value="ECO:0007669"/>
    <property type="project" value="TreeGrafter"/>
</dbReference>
<dbReference type="CDD" id="cd01949">
    <property type="entry name" value="GGDEF"/>
    <property type="match status" value="1"/>
</dbReference>
<dbReference type="GO" id="GO:0043709">
    <property type="term" value="P:cell adhesion involved in single-species biofilm formation"/>
    <property type="evidence" value="ECO:0007669"/>
    <property type="project" value="TreeGrafter"/>
</dbReference>
<dbReference type="Proteomes" id="UP000199701">
    <property type="component" value="Unassembled WGS sequence"/>
</dbReference>